<comment type="caution">
    <text evidence="2">The sequence shown here is derived from an EMBL/GenBank/DDBJ whole genome shotgun (WGS) entry which is preliminary data.</text>
</comment>
<dbReference type="STRING" id="1193682.BJP25_02860"/>
<dbReference type="InterPro" id="IPR029063">
    <property type="entry name" value="SAM-dependent_MTases_sf"/>
</dbReference>
<accession>A0A1Q9LD57</accession>
<reference evidence="2 3" key="1">
    <citation type="submission" date="2016-10" db="EMBL/GenBank/DDBJ databases">
        <title>The Draft Genome Sequence of Actinokineospora bangkokensis 44EHWT reveals the biosynthetic pathway of antifungal compounds Thailandins with unusual extender unit butylmalonyl-CoA.</title>
        <authorList>
            <person name="Greule A."/>
            <person name="Intra B."/>
            <person name="Flemming S."/>
            <person name="Rommel M.G."/>
            <person name="Panbangred W."/>
            <person name="Bechthold A."/>
        </authorList>
    </citation>
    <scope>NUCLEOTIDE SEQUENCE [LARGE SCALE GENOMIC DNA]</scope>
    <source>
        <strain evidence="2 3">44EHW</strain>
    </source>
</reference>
<dbReference type="InterPro" id="IPR041698">
    <property type="entry name" value="Methyltransf_25"/>
</dbReference>
<dbReference type="AlphaFoldDB" id="A0A1Q9LD57"/>
<organism evidence="2 3">
    <name type="scientific">Actinokineospora bangkokensis</name>
    <dbReference type="NCBI Taxonomy" id="1193682"/>
    <lineage>
        <taxon>Bacteria</taxon>
        <taxon>Bacillati</taxon>
        <taxon>Actinomycetota</taxon>
        <taxon>Actinomycetes</taxon>
        <taxon>Pseudonocardiales</taxon>
        <taxon>Pseudonocardiaceae</taxon>
        <taxon>Actinokineospora</taxon>
    </lineage>
</organism>
<dbReference type="CDD" id="cd02440">
    <property type="entry name" value="AdoMet_MTases"/>
    <property type="match status" value="1"/>
</dbReference>
<dbReference type="OrthoDB" id="4484556at2"/>
<evidence type="ECO:0000313" key="2">
    <source>
        <dbReference type="EMBL" id="OLR89944.1"/>
    </source>
</evidence>
<evidence type="ECO:0000259" key="1">
    <source>
        <dbReference type="Pfam" id="PF13649"/>
    </source>
</evidence>
<dbReference type="Pfam" id="PF13649">
    <property type="entry name" value="Methyltransf_25"/>
    <property type="match status" value="1"/>
</dbReference>
<feature type="domain" description="Methyltransferase" evidence="1">
    <location>
        <begin position="52"/>
        <end position="138"/>
    </location>
</feature>
<dbReference type="GO" id="GO:0032259">
    <property type="term" value="P:methylation"/>
    <property type="evidence" value="ECO:0007669"/>
    <property type="project" value="UniProtKB-KW"/>
</dbReference>
<dbReference type="GO" id="GO:0008168">
    <property type="term" value="F:methyltransferase activity"/>
    <property type="evidence" value="ECO:0007669"/>
    <property type="project" value="UniProtKB-KW"/>
</dbReference>
<evidence type="ECO:0000313" key="3">
    <source>
        <dbReference type="Proteomes" id="UP000186040"/>
    </source>
</evidence>
<dbReference type="Gene3D" id="3.40.50.150">
    <property type="entry name" value="Vaccinia Virus protein VP39"/>
    <property type="match status" value="1"/>
</dbReference>
<keyword evidence="3" id="KW-1185">Reference proteome</keyword>
<proteinExistence type="predicted"/>
<sequence length="207" mass="21299">MTAGLFDGGLRGEQCWLETSAGSRIALEVQRWGAAPCVGDSPMLDACDGPTLDVGCGPGRLTAALTGRGVPALGVDTSPVAVALTRGRGAAALERDVYDPLPGEGRWAHVLLADGNVGIGGDPVRLLRRVRQLLAPHGSALVEVDPPGAGVGSGRARVADGASAGPWFDWAWLSAEAVPAVAAEAGLVARWVREQAGRWVAELVPTW</sequence>
<dbReference type="RefSeq" id="WP_075978153.1">
    <property type="nucleotide sequence ID" value="NZ_MKQR01000028.1"/>
</dbReference>
<gene>
    <name evidence="2" type="ORF">BJP25_02860</name>
</gene>
<protein>
    <submittedName>
        <fullName evidence="2">Methyltransferase type 12</fullName>
    </submittedName>
</protein>
<dbReference type="Proteomes" id="UP000186040">
    <property type="component" value="Unassembled WGS sequence"/>
</dbReference>
<dbReference type="EMBL" id="MKQR01000028">
    <property type="protein sequence ID" value="OLR89944.1"/>
    <property type="molecule type" value="Genomic_DNA"/>
</dbReference>
<keyword evidence="2" id="KW-0489">Methyltransferase</keyword>
<dbReference type="SUPFAM" id="SSF53335">
    <property type="entry name" value="S-adenosyl-L-methionine-dependent methyltransferases"/>
    <property type="match status" value="1"/>
</dbReference>
<keyword evidence="2" id="KW-0808">Transferase</keyword>
<name>A0A1Q9LD57_9PSEU</name>